<dbReference type="InterPro" id="IPR029045">
    <property type="entry name" value="ClpP/crotonase-like_dom_sf"/>
</dbReference>
<name>A0A2G5HHS7_CERBT</name>
<proteinExistence type="predicted"/>
<sequence>MSSANKRLDQVNNHINQGSAQSANEPPRILCEVKEHRPGHHVATLILGDPNKLNLMSSRLFEELTQHCRNLSKNGKLRAVVLTGNSGSKKPAFVGGAELSEVSSLSTAEEAGAYVTRTMDACSAVSALPVPVIARVHGLAIGAGVQLMASCDLRVASKTSRFAMPEAKVGLPSAIQTALLPGLIGWGNTRRLLYLAEVLSADKAREWGLVEEVVQDEAELDSVVDEWVKKIVDMPPENMRRQKKLVALWEQCTVQEGILAGVDAMRDTFVDGGKETQAHMRKFLHKSEK</sequence>
<dbReference type="Pfam" id="PF00378">
    <property type="entry name" value="ECH_1"/>
    <property type="match status" value="1"/>
</dbReference>
<dbReference type="InterPro" id="IPR001753">
    <property type="entry name" value="Enoyl-CoA_hydra/iso"/>
</dbReference>
<dbReference type="PANTHER" id="PTHR11941:SF54">
    <property type="entry name" value="ENOYL-COA HYDRATASE, MITOCHONDRIAL"/>
    <property type="match status" value="1"/>
</dbReference>
<dbReference type="CDD" id="cd06558">
    <property type="entry name" value="crotonase-like"/>
    <property type="match status" value="1"/>
</dbReference>
<evidence type="ECO:0000313" key="3">
    <source>
        <dbReference type="EMBL" id="WPB05870.1"/>
    </source>
</evidence>
<dbReference type="GO" id="GO:0003824">
    <property type="term" value="F:catalytic activity"/>
    <property type="evidence" value="ECO:0007669"/>
    <property type="project" value="UniProtKB-ARBA"/>
</dbReference>
<dbReference type="OrthoDB" id="410701at2759"/>
<protein>
    <submittedName>
        <fullName evidence="2">Short-chain-enoyl-CoA hydratase</fullName>
    </submittedName>
</protein>
<dbReference type="PANTHER" id="PTHR11941">
    <property type="entry name" value="ENOYL-COA HYDRATASE-RELATED"/>
    <property type="match status" value="1"/>
</dbReference>
<dbReference type="EMBL" id="CP134190">
    <property type="protein sequence ID" value="WPB05870.1"/>
    <property type="molecule type" value="Genomic_DNA"/>
</dbReference>
<dbReference type="Gene3D" id="3.90.226.10">
    <property type="entry name" value="2-enoyl-CoA Hydratase, Chain A, domain 1"/>
    <property type="match status" value="1"/>
</dbReference>
<dbReference type="AlphaFoldDB" id="A0A2G5HHS7"/>
<organism evidence="2 4">
    <name type="scientific">Cercospora beticola</name>
    <name type="common">Sugarbeet leaf spot fungus</name>
    <dbReference type="NCBI Taxonomy" id="122368"/>
    <lineage>
        <taxon>Eukaryota</taxon>
        <taxon>Fungi</taxon>
        <taxon>Dikarya</taxon>
        <taxon>Ascomycota</taxon>
        <taxon>Pezizomycotina</taxon>
        <taxon>Dothideomycetes</taxon>
        <taxon>Dothideomycetidae</taxon>
        <taxon>Mycosphaerellales</taxon>
        <taxon>Mycosphaerellaceae</taxon>
        <taxon>Cercospora</taxon>
    </lineage>
</organism>
<reference evidence="2 4" key="1">
    <citation type="submission" date="2015-10" db="EMBL/GenBank/DDBJ databases">
        <title>The cercosporin biosynthetic gene cluster was horizontally transferred to several fungal lineages and shown to be expanded in Cercospora beticola based on microsynteny with recipient genomes.</title>
        <authorList>
            <person name="De Jonge R."/>
            <person name="Ebert M.K."/>
            <person name="Suttle J.C."/>
            <person name="Jurick Ii W.M."/>
            <person name="Secor G.A."/>
            <person name="Thomma B.P."/>
            <person name="Van De Peer Y."/>
            <person name="Bolton M.D."/>
        </authorList>
    </citation>
    <scope>NUCLEOTIDE SEQUENCE [LARGE SCALE GENOMIC DNA]</scope>
    <source>
        <strain evidence="2 4">09-40</strain>
    </source>
</reference>
<accession>A0A2G5HHS7</accession>
<dbReference type="GO" id="GO:0006635">
    <property type="term" value="P:fatty acid beta-oxidation"/>
    <property type="evidence" value="ECO:0007669"/>
    <property type="project" value="TreeGrafter"/>
</dbReference>
<evidence type="ECO:0000256" key="1">
    <source>
        <dbReference type="ARBA" id="ARBA00023026"/>
    </source>
</evidence>
<dbReference type="Proteomes" id="UP000230605">
    <property type="component" value="Chromosome 7"/>
</dbReference>
<evidence type="ECO:0000313" key="4">
    <source>
        <dbReference type="Proteomes" id="UP000230605"/>
    </source>
</evidence>
<gene>
    <name evidence="2" type="ORF">CB0940_09788</name>
    <name evidence="3" type="ORF">RHO25_010524</name>
</gene>
<dbReference type="Proteomes" id="UP001302367">
    <property type="component" value="Chromosome 7"/>
</dbReference>
<keyword evidence="1" id="KW-0843">Virulence</keyword>
<dbReference type="EMBL" id="LKMD01000106">
    <property type="protein sequence ID" value="PIA92100.1"/>
    <property type="molecule type" value="Genomic_DNA"/>
</dbReference>
<dbReference type="SUPFAM" id="SSF52096">
    <property type="entry name" value="ClpP/crotonase"/>
    <property type="match status" value="1"/>
</dbReference>
<keyword evidence="5" id="KW-1185">Reference proteome</keyword>
<evidence type="ECO:0000313" key="5">
    <source>
        <dbReference type="Proteomes" id="UP001302367"/>
    </source>
</evidence>
<reference evidence="3 5" key="2">
    <citation type="submission" date="2023-09" db="EMBL/GenBank/DDBJ databases">
        <title>Complete-Gapless Cercospora beticola genome.</title>
        <authorList>
            <person name="Wyatt N.A."/>
            <person name="Spanner R.E."/>
            <person name="Bolton M.D."/>
        </authorList>
    </citation>
    <scope>NUCLEOTIDE SEQUENCE [LARGE SCALE GENOMIC DNA]</scope>
    <source>
        <strain evidence="3">Cb09-40</strain>
    </source>
</reference>
<evidence type="ECO:0000313" key="2">
    <source>
        <dbReference type="EMBL" id="PIA92100.1"/>
    </source>
</evidence>